<keyword evidence="6 8" id="KW-0472">Membrane</keyword>
<keyword evidence="10" id="KW-1185">Reference proteome</keyword>
<dbReference type="InterPro" id="IPR044890">
    <property type="entry name" value="TMEM14_sf"/>
</dbReference>
<protein>
    <recommendedName>
        <fullName evidence="11">Calcipressin</fullName>
    </recommendedName>
</protein>
<dbReference type="AlphaFoldDB" id="A0A507DF48"/>
<dbReference type="VEuPathDB" id="FungiDB:SeMB42_g02603"/>
<dbReference type="PANTHER" id="PTHR10300">
    <property type="entry name" value="CALCIPRESSIN"/>
    <property type="match status" value="1"/>
</dbReference>
<comment type="caution">
    <text evidence="9">The sequence shown here is derived from an EMBL/GenBank/DDBJ whole genome shotgun (WGS) entry which is preliminary data.</text>
</comment>
<dbReference type="SUPFAM" id="SSF54928">
    <property type="entry name" value="RNA-binding domain, RBD"/>
    <property type="match status" value="1"/>
</dbReference>
<dbReference type="InterPro" id="IPR005349">
    <property type="entry name" value="TMEM14"/>
</dbReference>
<keyword evidence="4 8" id="KW-0812">Transmembrane</keyword>
<evidence type="ECO:0000256" key="8">
    <source>
        <dbReference type="SAM" id="Phobius"/>
    </source>
</evidence>
<evidence type="ECO:0008006" key="11">
    <source>
        <dbReference type="Google" id="ProtNLM"/>
    </source>
</evidence>
<dbReference type="GO" id="GO:0016020">
    <property type="term" value="C:membrane"/>
    <property type="evidence" value="ECO:0007669"/>
    <property type="project" value="UniProtKB-SubCell"/>
</dbReference>
<dbReference type="Gene3D" id="1.10.10.1740">
    <property type="entry name" value="Transmembrane protein 14-like"/>
    <property type="match status" value="1"/>
</dbReference>
<evidence type="ECO:0000256" key="7">
    <source>
        <dbReference type="SAM" id="MobiDB-lite"/>
    </source>
</evidence>
<gene>
    <name evidence="9" type="ORF">SeMB42_g02603</name>
</gene>
<dbReference type="GO" id="GO:0003676">
    <property type="term" value="F:nucleic acid binding"/>
    <property type="evidence" value="ECO:0007669"/>
    <property type="project" value="InterPro"/>
</dbReference>
<organism evidence="9 10">
    <name type="scientific">Synchytrium endobioticum</name>
    <dbReference type="NCBI Taxonomy" id="286115"/>
    <lineage>
        <taxon>Eukaryota</taxon>
        <taxon>Fungi</taxon>
        <taxon>Fungi incertae sedis</taxon>
        <taxon>Chytridiomycota</taxon>
        <taxon>Chytridiomycota incertae sedis</taxon>
        <taxon>Chytridiomycetes</taxon>
        <taxon>Synchytriales</taxon>
        <taxon>Synchytriaceae</taxon>
        <taxon>Synchytrium</taxon>
    </lineage>
</organism>
<dbReference type="GO" id="GO:0019722">
    <property type="term" value="P:calcium-mediated signaling"/>
    <property type="evidence" value="ECO:0007669"/>
    <property type="project" value="InterPro"/>
</dbReference>
<evidence type="ECO:0000256" key="4">
    <source>
        <dbReference type="ARBA" id="ARBA00022692"/>
    </source>
</evidence>
<feature type="transmembrane region" description="Helical" evidence="8">
    <location>
        <begin position="46"/>
        <end position="64"/>
    </location>
</feature>
<reference evidence="9 10" key="1">
    <citation type="journal article" date="2019" name="Sci. Rep.">
        <title>Comparative genomics of chytrid fungi reveal insights into the obligate biotrophic and pathogenic lifestyle of Synchytrium endobioticum.</title>
        <authorList>
            <person name="van de Vossenberg B.T.L.H."/>
            <person name="Warris S."/>
            <person name="Nguyen H.D.T."/>
            <person name="van Gent-Pelzer M.P.E."/>
            <person name="Joly D.L."/>
            <person name="van de Geest H.C."/>
            <person name="Bonants P.J.M."/>
            <person name="Smith D.S."/>
            <person name="Levesque C.A."/>
            <person name="van der Lee T.A.J."/>
        </authorList>
    </citation>
    <scope>NUCLEOTIDE SEQUENCE [LARGE SCALE GENOMIC DNA]</scope>
    <source>
        <strain evidence="9 10">MB42</strain>
    </source>
</reference>
<evidence type="ECO:0000313" key="9">
    <source>
        <dbReference type="EMBL" id="TPX49470.1"/>
    </source>
</evidence>
<evidence type="ECO:0000313" key="10">
    <source>
        <dbReference type="Proteomes" id="UP000317494"/>
    </source>
</evidence>
<dbReference type="Pfam" id="PF04847">
    <property type="entry name" value="Calcipressin"/>
    <property type="match status" value="1"/>
</dbReference>
<dbReference type="Gene3D" id="3.30.70.330">
    <property type="match status" value="1"/>
</dbReference>
<evidence type="ECO:0000256" key="6">
    <source>
        <dbReference type="ARBA" id="ARBA00023136"/>
    </source>
</evidence>
<dbReference type="Pfam" id="PF03647">
    <property type="entry name" value="Tmemb_14"/>
    <property type="match status" value="1"/>
</dbReference>
<evidence type="ECO:0000256" key="3">
    <source>
        <dbReference type="ARBA" id="ARBA00008209"/>
    </source>
</evidence>
<name>A0A507DF48_9FUNG</name>
<dbReference type="InterPro" id="IPR012677">
    <property type="entry name" value="Nucleotide-bd_a/b_plait_sf"/>
</dbReference>
<dbReference type="Proteomes" id="UP000317494">
    <property type="component" value="Unassembled WGS sequence"/>
</dbReference>
<dbReference type="GO" id="GO:0008597">
    <property type="term" value="F:calcium-dependent protein serine/threonine phosphatase regulator activity"/>
    <property type="evidence" value="ECO:0007669"/>
    <property type="project" value="TreeGrafter"/>
</dbReference>
<dbReference type="GO" id="GO:0005634">
    <property type="term" value="C:nucleus"/>
    <property type="evidence" value="ECO:0007669"/>
    <property type="project" value="TreeGrafter"/>
</dbReference>
<comment type="similarity">
    <text evidence="3">Belongs to the RCAN family.</text>
</comment>
<keyword evidence="5 8" id="KW-1133">Transmembrane helix</keyword>
<evidence type="ECO:0000256" key="5">
    <source>
        <dbReference type="ARBA" id="ARBA00022989"/>
    </source>
</evidence>
<proteinExistence type="inferred from homology"/>
<feature type="region of interest" description="Disordered" evidence="7">
    <location>
        <begin position="429"/>
        <end position="468"/>
    </location>
</feature>
<feature type="transmembrane region" description="Helical" evidence="8">
    <location>
        <begin position="70"/>
        <end position="88"/>
    </location>
</feature>
<dbReference type="PANTHER" id="PTHR10300:SF14">
    <property type="entry name" value="PROTEIN SARAH"/>
    <property type="match status" value="1"/>
</dbReference>
<evidence type="ECO:0000256" key="1">
    <source>
        <dbReference type="ARBA" id="ARBA00004370"/>
    </source>
</evidence>
<dbReference type="EMBL" id="QEAN01000082">
    <property type="protein sequence ID" value="TPX49470.1"/>
    <property type="molecule type" value="Genomic_DNA"/>
</dbReference>
<sequence length="468" mass="51745">MIWTQLGEATAVQKGLDWRAMTSIPKYRGLPPHQAQVMRKNLDYPGFAYACLIWFGGIYAYIRAGSIPSLLMGLSFGFFLAISAIWVSQNPKRHFVPIFVLSLILCIVFAARFAKSAKIMPPGFLSLVSLGFTIRYGKCDGKSDRKYWEAIVFSTRQKQIFHMTLQMTVPFNISSNTVAAQATNTLILVNIPPDAYAQNACIVREKLQRYGLVRKLALLPSFSRILAIYERTGDAAIARRDLHLTRLCGGETTIKVYFGEHTDLHMLTQPPTMLQVPHAEKNFLLSPPGSPPVGWIQMQESGPTPGGHSQLHDVWHELMNEDFSLDVGSDNHHDDDDRSIAASRLPHLSRLGSPYEDEASLEARCSMIFDGGGHPTDDDNVTNGTRSQHNHTCDTDGRVAGIRIGGAEVLWPLKRDDIGSVPMIVLESSEGDVDHDPGQGSHGLASLPNRVSSPIPRELPRTAMPPIQ</sequence>
<accession>A0A507DF48</accession>
<dbReference type="GO" id="GO:0005737">
    <property type="term" value="C:cytoplasm"/>
    <property type="evidence" value="ECO:0007669"/>
    <property type="project" value="TreeGrafter"/>
</dbReference>
<evidence type="ECO:0000256" key="2">
    <source>
        <dbReference type="ARBA" id="ARBA00007590"/>
    </source>
</evidence>
<dbReference type="InterPro" id="IPR006931">
    <property type="entry name" value="Calcipressin"/>
</dbReference>
<comment type="similarity">
    <text evidence="2">Belongs to the TMEM14 family.</text>
</comment>
<comment type="subcellular location">
    <subcellularLocation>
        <location evidence="1">Membrane</location>
    </subcellularLocation>
</comment>
<dbReference type="InterPro" id="IPR035979">
    <property type="entry name" value="RBD_domain_sf"/>
</dbReference>
<feature type="transmembrane region" description="Helical" evidence="8">
    <location>
        <begin position="95"/>
        <end position="113"/>
    </location>
</feature>